<organism evidence="1 2">
    <name type="scientific">Nitrolancea hollandica Lb</name>
    <dbReference type="NCBI Taxonomy" id="1129897"/>
    <lineage>
        <taxon>Bacteria</taxon>
        <taxon>Pseudomonadati</taxon>
        <taxon>Thermomicrobiota</taxon>
        <taxon>Thermomicrobia</taxon>
        <taxon>Sphaerobacterales</taxon>
        <taxon>Sphaerobacterineae</taxon>
        <taxon>Sphaerobacteraceae</taxon>
        <taxon>Nitrolancea</taxon>
    </lineage>
</organism>
<keyword evidence="2" id="KW-1185">Reference proteome</keyword>
<name>I4EK43_9BACT</name>
<evidence type="ECO:0000313" key="2">
    <source>
        <dbReference type="Proteomes" id="UP000004221"/>
    </source>
</evidence>
<evidence type="ECO:0000313" key="1">
    <source>
        <dbReference type="EMBL" id="CCF85055.1"/>
    </source>
</evidence>
<reference evidence="1 2" key="1">
    <citation type="journal article" date="2012" name="ISME J.">
        <title>Nitrification expanded: discovery, physiology and genomics of a nitrite-oxidizing bacterium from the phylum Chloroflexi.</title>
        <authorList>
            <person name="Sorokin D.Y."/>
            <person name="Lucker S."/>
            <person name="Vejmelkova D."/>
            <person name="Kostrikina N.A."/>
            <person name="Kleerebezem R."/>
            <person name="Rijpstra W.I."/>
            <person name="Damste J.S."/>
            <person name="Le Paslier D."/>
            <person name="Muyzer G."/>
            <person name="Wagner M."/>
            <person name="van Loosdrecht M.C."/>
            <person name="Daims H."/>
        </authorList>
    </citation>
    <scope>NUCLEOTIDE SEQUENCE [LARGE SCALE GENOMIC DNA]</scope>
    <source>
        <strain evidence="2">none</strain>
    </source>
</reference>
<dbReference type="AlphaFoldDB" id="I4EK43"/>
<gene>
    <name evidence="1" type="ORF">NITHO_440005</name>
</gene>
<protein>
    <submittedName>
        <fullName evidence="1">Uncharacterized protein</fullName>
    </submittedName>
</protein>
<proteinExistence type="predicted"/>
<dbReference type="Proteomes" id="UP000004221">
    <property type="component" value="Unassembled WGS sequence"/>
</dbReference>
<sequence length="106" mass="12070">MERRKAGFVLPTKRIFELDPVEMAQRGRIGAYVTHSRHDPRETTAKARETFLARFEREVDPEGVLPEAERLRRAEAARKAYFSRLAYQSAKARRARAAARKGGQGA</sequence>
<accession>I4EK43</accession>
<comment type="caution">
    <text evidence="1">The sequence shown here is derived from an EMBL/GenBank/DDBJ whole genome shotgun (WGS) entry which is preliminary data.</text>
</comment>
<dbReference type="EMBL" id="CAGS01000379">
    <property type="protein sequence ID" value="CCF85055.1"/>
    <property type="molecule type" value="Genomic_DNA"/>
</dbReference>